<evidence type="ECO:0000256" key="1">
    <source>
        <dbReference type="SAM" id="Coils"/>
    </source>
</evidence>
<dbReference type="InterPro" id="IPR027417">
    <property type="entry name" value="P-loop_NTPase"/>
</dbReference>
<evidence type="ECO:0000313" key="3">
    <source>
        <dbReference type="EMBL" id="APT84529.1"/>
    </source>
</evidence>
<dbReference type="STRING" id="1431546.CAQU_05065"/>
<keyword evidence="1" id="KW-0175">Coiled coil</keyword>
<feature type="coiled-coil region" evidence="1">
    <location>
        <begin position="519"/>
        <end position="546"/>
    </location>
</feature>
<dbReference type="AlphaFoldDB" id="A0A1L7CFA4"/>
<sequence>MIIHSIELHHVKGIEHLHLDNLNPTGVTVIHGPNEKGKSTILYALQQALTLKHGSTAAPAKNMTPKGTSEGSTIILDATIGTEKIHLEKTYNYKKKCLLKTSRGTLTGNQAEDALAQLLNNSVDNDLKDILFVEQGNLDNALQALGLPSLQRSLDTFTNDHHHTHHTDDHLIEAAAAEYKRYYTEKTAKTAGELKDATTTLTAAEDTCKQLREKAQALREHVENVARLTEQRDTATADIDTRKQHVAEAQLAAEQAQQVQQHYDATIATRAQAIADYTHTEQLHQRREELAKDLTRAQQAATDAAQTHQELADKVAQHRDKLDAAEKDIKDHEQHAQQARTQRRRVTAQRDLVQVFSDATAAKNLYDKAQRASNELDHAHKQRDTRPISAADVERIATIDVDLRTARSVLQATSTQVELVAENTQEITYGDDTIQLTAHTPLTRALTEPIAITIGEVRATITPGRSENQARDDVEKLQEKLHTALVDLGVENLDEARDKAEAAAVAQHNYERAHQALDALLGEETLDELKRRAEELDTRMLRLSQDIEDGQTFLSTLTPDTTEHTLAELSAQVHQSTTAEDTADQHLADARTNRDLLLNSPLLQQFAQAETLHQATKEAQNRAEDKLRTFDEEHDPEELAALAHTQQAAVAEAGRAVEQARAQLEQAQPEMAASIAEGAVAALERTLETVRQADMDINKHLSYIDAAQGIEEQLAHAEAHLTDARRRFEAVSRRAHAAKVLFETLVRCRDAARAAYAQPYTDLLDQLMTSVFGHPSATDLNDKLEVSGRRQDGEIVELTQLSGGAQEQLSILQRLAIVQLVGEDEGVPLIIDDPLGNTDSLRLRAMSALIAQAAKKHQVIILTCAPERFDYVAGADVRSMSQLLGAAA</sequence>
<feature type="coiled-coil region" evidence="1">
    <location>
        <begin position="280"/>
        <end position="382"/>
    </location>
</feature>
<accession>A0A1L7CFA4</accession>
<reference evidence="3 4" key="1">
    <citation type="submission" date="2014-08" db="EMBL/GenBank/DDBJ databases">
        <title>Complete genome sequence of Corynebacterium aquilae S-613T(T) (=DSM 44791(T)), isolated from the choana of a healthy golden eagle.</title>
        <authorList>
            <person name="Ruckert C."/>
            <person name="Albersmeier A."/>
            <person name="Winkler A."/>
            <person name="Kalinowski J."/>
        </authorList>
    </citation>
    <scope>NUCLEOTIDE SEQUENCE [LARGE SCALE GENOMIC DNA]</scope>
    <source>
        <strain evidence="3 4">S-613</strain>
    </source>
</reference>
<proteinExistence type="predicted"/>
<evidence type="ECO:0000259" key="2">
    <source>
        <dbReference type="Pfam" id="PF13175"/>
    </source>
</evidence>
<dbReference type="Gene3D" id="3.40.50.300">
    <property type="entry name" value="P-loop containing nucleotide triphosphate hydrolases"/>
    <property type="match status" value="2"/>
</dbReference>
<evidence type="ECO:0000313" key="4">
    <source>
        <dbReference type="Proteomes" id="UP000185478"/>
    </source>
</evidence>
<dbReference type="EMBL" id="CP009245">
    <property type="protein sequence ID" value="APT84529.1"/>
    <property type="molecule type" value="Genomic_DNA"/>
</dbReference>
<feature type="coiled-coil region" evidence="1">
    <location>
        <begin position="194"/>
        <end position="238"/>
    </location>
</feature>
<dbReference type="Proteomes" id="UP000185478">
    <property type="component" value="Chromosome"/>
</dbReference>
<dbReference type="PANTHER" id="PTHR41259">
    <property type="entry name" value="DOUBLE-STRAND BREAK REPAIR RAD50 ATPASE, PUTATIVE-RELATED"/>
    <property type="match status" value="1"/>
</dbReference>
<keyword evidence="4" id="KW-1185">Reference proteome</keyword>
<dbReference type="OrthoDB" id="3177877at2"/>
<protein>
    <recommendedName>
        <fullName evidence="2">Endonuclease GajA/Old nuclease/RecF-like AAA domain-containing protein</fullName>
    </recommendedName>
</protein>
<dbReference type="KEGG" id="caqu:CAQU_05065"/>
<name>A0A1L7CFA4_9CORY</name>
<dbReference type="SUPFAM" id="SSF52540">
    <property type="entry name" value="P-loop containing nucleoside triphosphate hydrolases"/>
    <property type="match status" value="1"/>
</dbReference>
<gene>
    <name evidence="3" type="ORF">CAQU_05065</name>
</gene>
<dbReference type="PANTHER" id="PTHR41259:SF1">
    <property type="entry name" value="DOUBLE-STRAND BREAK REPAIR RAD50 ATPASE, PUTATIVE-RELATED"/>
    <property type="match status" value="1"/>
</dbReference>
<dbReference type="RefSeq" id="WP_075725738.1">
    <property type="nucleotide sequence ID" value="NZ_CP009245.1"/>
</dbReference>
<dbReference type="InterPro" id="IPR041685">
    <property type="entry name" value="AAA_GajA/Old/RecF-like"/>
</dbReference>
<feature type="domain" description="Endonuclease GajA/Old nuclease/RecF-like AAA" evidence="2">
    <location>
        <begin position="1"/>
        <end position="330"/>
    </location>
</feature>
<organism evidence="3 4">
    <name type="scientific">Corynebacterium aquilae DSM 44791</name>
    <dbReference type="NCBI Taxonomy" id="1431546"/>
    <lineage>
        <taxon>Bacteria</taxon>
        <taxon>Bacillati</taxon>
        <taxon>Actinomycetota</taxon>
        <taxon>Actinomycetes</taxon>
        <taxon>Mycobacteriales</taxon>
        <taxon>Corynebacteriaceae</taxon>
        <taxon>Corynebacterium</taxon>
    </lineage>
</organism>
<dbReference type="Pfam" id="PF13175">
    <property type="entry name" value="AAA_15"/>
    <property type="match status" value="1"/>
</dbReference>